<evidence type="ECO:0000256" key="10">
    <source>
        <dbReference type="SAM" id="MobiDB-lite"/>
    </source>
</evidence>
<reference evidence="14" key="1">
    <citation type="submission" date="2020-08" db="EMBL/GenBank/DDBJ databases">
        <title>Multicomponent nature underlies the extraordinary mechanical properties of spider dragline silk.</title>
        <authorList>
            <person name="Kono N."/>
            <person name="Nakamura H."/>
            <person name="Mori M."/>
            <person name="Yoshida Y."/>
            <person name="Ohtoshi R."/>
            <person name="Malay A.D."/>
            <person name="Moran D.A.P."/>
            <person name="Tomita M."/>
            <person name="Numata K."/>
            <person name="Arakawa K."/>
        </authorList>
    </citation>
    <scope>NUCLEOTIDE SEQUENCE</scope>
</reference>
<keyword evidence="11" id="KW-1133">Transmembrane helix</keyword>
<feature type="region of interest" description="Disordered" evidence="10">
    <location>
        <begin position="631"/>
        <end position="717"/>
    </location>
</feature>
<feature type="compositionally biased region" description="Low complexity" evidence="10">
    <location>
        <begin position="644"/>
        <end position="655"/>
    </location>
</feature>
<feature type="region of interest" description="Disordered" evidence="10">
    <location>
        <begin position="359"/>
        <end position="399"/>
    </location>
</feature>
<dbReference type="InterPro" id="IPR000306">
    <property type="entry name" value="Znf_FYVE"/>
</dbReference>
<evidence type="ECO:0000259" key="12">
    <source>
        <dbReference type="PROSITE" id="PS50178"/>
    </source>
</evidence>
<dbReference type="InterPro" id="IPR024641">
    <property type="entry name" value="HRS_helical"/>
</dbReference>
<evidence type="ECO:0000259" key="13">
    <source>
        <dbReference type="PROSITE" id="PS50179"/>
    </source>
</evidence>
<dbReference type="Pfam" id="PF12210">
    <property type="entry name" value="Hrs_helical"/>
    <property type="match status" value="1"/>
</dbReference>
<dbReference type="GO" id="GO:0035091">
    <property type="term" value="F:phosphatidylinositol binding"/>
    <property type="evidence" value="ECO:0007669"/>
    <property type="project" value="InterPro"/>
</dbReference>
<proteinExistence type="predicted"/>
<dbReference type="CDD" id="cd21387">
    <property type="entry name" value="GAT_Hrs"/>
    <property type="match status" value="1"/>
</dbReference>
<evidence type="ECO:0000256" key="6">
    <source>
        <dbReference type="ARBA" id="ARBA00022771"/>
    </source>
</evidence>
<accession>A0A8X6I383</accession>
<evidence type="ECO:0000313" key="14">
    <source>
        <dbReference type="EMBL" id="GFS29007.1"/>
    </source>
</evidence>
<feature type="compositionally biased region" description="Basic and acidic residues" evidence="10">
    <location>
        <begin position="336"/>
        <end position="346"/>
    </location>
</feature>
<feature type="region of interest" description="Disordered" evidence="10">
    <location>
        <begin position="262"/>
        <end position="346"/>
    </location>
</feature>
<feature type="compositionally biased region" description="Polar residues" evidence="10">
    <location>
        <begin position="262"/>
        <end position="288"/>
    </location>
</feature>
<evidence type="ECO:0000256" key="2">
    <source>
        <dbReference type="ARBA" id="ARBA00015450"/>
    </source>
</evidence>
<feature type="domain" description="VHS" evidence="13">
    <location>
        <begin position="53"/>
        <end position="181"/>
    </location>
</feature>
<feature type="compositionally biased region" description="Polar residues" evidence="10">
    <location>
        <begin position="693"/>
        <end position="706"/>
    </location>
</feature>
<dbReference type="SUPFAM" id="SSF57903">
    <property type="entry name" value="FYVE/PHD zinc finger"/>
    <property type="match status" value="1"/>
</dbReference>
<dbReference type="Gene3D" id="1.25.40.90">
    <property type="match status" value="1"/>
</dbReference>
<feature type="transmembrane region" description="Helical" evidence="11">
    <location>
        <begin position="21"/>
        <end position="40"/>
    </location>
</feature>
<sequence>MEIDSKQARGRSHRRRMRKRLQLSSEYHYIIYAMSAIFGWTTTTSFDKLFEKATSHLLLEPDWESIIQITDCIRQGDVQPKYAVSCIKKKLFATNPHVVLYTLQVLESCMKNCGNLIHAEVATRPFMEELKELVKTTTNENVRNRILELIQVWAHVFRNEPKYRAVQDIFNMLKMEGYKLQALKESDAMFVADTAPEWADGSCCHRCRTQFTVVQRKHHCRNCGQIFCHKCSSRSCPIPRFGIEKDVRVCEGCWEKINKPQATVPKSVSPNPEQSPTSSAQEGSTPRSKSAMELKEEEDLQLAIALSQSEAETKEKQKSSKTAMYSYAPAPEENSVSEKKSSPVDNELDRYLNRSYWESRQQQQKEEGGIMSPTESRTSPTPSAPVSSSAPTNINNYPSRITEKYQNGEVDELTDFLANLRTTVEIFVNRMKSNSSRGRPIANDTHVQSLFMNITNMHSQLLKYVQEQDDLRAYYERLQDKLNQARDARAALDALREEHREKLRLEAEEAERVRQIQMAQKLEIMRKKKQEYLQYQRQLALQRMQEQEREMQMRQEQHKQQYHVTQVPQAAYPPQGTYAPPPGQNYPNMLPHNGGSSDLAAQQQYHQSFETQQIPAEYRQPYNMQVPASMPPMPPGAPYPQQPSVPTSVPMGPQMMMPPPAPQAPMPPPHMNMMPQGVPPPPMMQQPAANVPDNVQQSPQHQTAQPAPSCDPLIVFD</sequence>
<dbReference type="InterPro" id="IPR003903">
    <property type="entry name" value="UIM_dom"/>
</dbReference>
<dbReference type="InterPro" id="IPR013083">
    <property type="entry name" value="Znf_RING/FYVE/PHD"/>
</dbReference>
<dbReference type="SUPFAM" id="SSF48464">
    <property type="entry name" value="ENTH/VHS domain"/>
    <property type="match status" value="1"/>
</dbReference>
<evidence type="ECO:0000256" key="5">
    <source>
        <dbReference type="ARBA" id="ARBA00022723"/>
    </source>
</evidence>
<evidence type="ECO:0000256" key="11">
    <source>
        <dbReference type="SAM" id="Phobius"/>
    </source>
</evidence>
<dbReference type="GO" id="GO:0016301">
    <property type="term" value="F:kinase activity"/>
    <property type="evidence" value="ECO:0007669"/>
    <property type="project" value="UniProtKB-KW"/>
</dbReference>
<keyword evidence="3" id="KW-0963">Cytoplasm</keyword>
<organism evidence="14 15">
    <name type="scientific">Nephila pilipes</name>
    <name type="common">Giant wood spider</name>
    <name type="synonym">Nephila maculata</name>
    <dbReference type="NCBI Taxonomy" id="299642"/>
    <lineage>
        <taxon>Eukaryota</taxon>
        <taxon>Metazoa</taxon>
        <taxon>Ecdysozoa</taxon>
        <taxon>Arthropoda</taxon>
        <taxon>Chelicerata</taxon>
        <taxon>Arachnida</taxon>
        <taxon>Araneae</taxon>
        <taxon>Araneomorphae</taxon>
        <taxon>Entelegynae</taxon>
        <taxon>Araneoidea</taxon>
        <taxon>Nephilidae</taxon>
        <taxon>Nephila</taxon>
    </lineage>
</organism>
<dbReference type="PANTHER" id="PTHR46275">
    <property type="entry name" value="HEPATOCYTE GROWTH FACTOR-REGULATED TYROSINE KINASE SUBSTRATE"/>
    <property type="match status" value="1"/>
</dbReference>
<dbReference type="PROSITE" id="PS50178">
    <property type="entry name" value="ZF_FYVE"/>
    <property type="match status" value="1"/>
</dbReference>
<comment type="subcellular location">
    <subcellularLocation>
        <location evidence="1">Cytoplasm</location>
    </subcellularLocation>
</comment>
<dbReference type="EMBL" id="BMAW01041534">
    <property type="protein sequence ID" value="GFS29007.1"/>
    <property type="molecule type" value="Genomic_DNA"/>
</dbReference>
<feature type="compositionally biased region" description="Low complexity" evidence="10">
    <location>
        <begin position="372"/>
        <end position="392"/>
    </location>
</feature>
<keyword evidence="9" id="KW-0175">Coiled coil</keyword>
<keyword evidence="7" id="KW-0862">Zinc</keyword>
<evidence type="ECO:0000256" key="4">
    <source>
        <dbReference type="ARBA" id="ARBA00022553"/>
    </source>
</evidence>
<dbReference type="GO" id="GO:0008270">
    <property type="term" value="F:zinc ion binding"/>
    <property type="evidence" value="ECO:0007669"/>
    <property type="project" value="UniProtKB-KW"/>
</dbReference>
<keyword evidence="11" id="KW-0812">Transmembrane</keyword>
<name>A0A8X6I383_NEPPI</name>
<dbReference type="SMART" id="SM00288">
    <property type="entry name" value="VHS"/>
    <property type="match status" value="1"/>
</dbReference>
<keyword evidence="15" id="KW-1185">Reference proteome</keyword>
<dbReference type="PROSITE" id="PS50330">
    <property type="entry name" value="UIM"/>
    <property type="match status" value="1"/>
</dbReference>
<dbReference type="InterPro" id="IPR017455">
    <property type="entry name" value="Znf_FYVE-rel"/>
</dbReference>
<dbReference type="Pfam" id="PF00790">
    <property type="entry name" value="VHS"/>
    <property type="match status" value="1"/>
</dbReference>
<dbReference type="PANTHER" id="PTHR46275:SF1">
    <property type="entry name" value="HEPATOCYTE GROWTH FACTOR-REGULATED TYROSINE KINASE SUBSTRATE"/>
    <property type="match status" value="1"/>
</dbReference>
<dbReference type="PROSITE" id="PS50179">
    <property type="entry name" value="VHS"/>
    <property type="match status" value="1"/>
</dbReference>
<dbReference type="SMART" id="SM00064">
    <property type="entry name" value="FYVE"/>
    <property type="match status" value="1"/>
</dbReference>
<evidence type="ECO:0000256" key="9">
    <source>
        <dbReference type="SAM" id="Coils"/>
    </source>
</evidence>
<dbReference type="Gene3D" id="1.20.5.1940">
    <property type="match status" value="1"/>
</dbReference>
<dbReference type="PIRSF" id="PIRSF036956">
    <property type="entry name" value="Hrs_Vps27"/>
    <property type="match status" value="1"/>
</dbReference>
<keyword evidence="4" id="KW-0597">Phosphoprotein</keyword>
<dbReference type="GO" id="GO:0005769">
    <property type="term" value="C:early endosome"/>
    <property type="evidence" value="ECO:0007669"/>
    <property type="project" value="TreeGrafter"/>
</dbReference>
<dbReference type="GO" id="GO:0031623">
    <property type="term" value="P:receptor internalization"/>
    <property type="evidence" value="ECO:0007669"/>
    <property type="project" value="TreeGrafter"/>
</dbReference>
<keyword evidence="5" id="KW-0479">Metal-binding</keyword>
<evidence type="ECO:0000256" key="7">
    <source>
        <dbReference type="ARBA" id="ARBA00022833"/>
    </source>
</evidence>
<dbReference type="Gene3D" id="3.30.40.10">
    <property type="entry name" value="Zinc/RING finger domain, C3HC4 (zinc finger)"/>
    <property type="match status" value="1"/>
</dbReference>
<keyword evidence="11" id="KW-0472">Membrane</keyword>
<dbReference type="CDD" id="cd03569">
    <property type="entry name" value="VHS_Hrs"/>
    <property type="match status" value="1"/>
</dbReference>
<feature type="domain" description="FYVE-type" evidence="12">
    <location>
        <begin position="198"/>
        <end position="258"/>
    </location>
</feature>
<dbReference type="InterPro" id="IPR017073">
    <property type="entry name" value="HGS/VPS27"/>
</dbReference>
<evidence type="ECO:0000256" key="1">
    <source>
        <dbReference type="ARBA" id="ARBA00004496"/>
    </source>
</evidence>
<dbReference type="InterPro" id="IPR011011">
    <property type="entry name" value="Znf_FYVE_PHD"/>
</dbReference>
<gene>
    <name evidence="14" type="primary">HGS</name>
    <name evidence="14" type="ORF">NPIL_105681</name>
</gene>
<dbReference type="InterPro" id="IPR008942">
    <property type="entry name" value="ENTH_VHS"/>
</dbReference>
<keyword evidence="14" id="KW-0418">Kinase</keyword>
<keyword evidence="6 8" id="KW-0863">Zinc-finger</keyword>
<dbReference type="GO" id="GO:0043130">
    <property type="term" value="F:ubiquitin binding"/>
    <property type="evidence" value="ECO:0007669"/>
    <property type="project" value="InterPro"/>
</dbReference>
<feature type="compositionally biased region" description="Pro residues" evidence="10">
    <location>
        <begin position="631"/>
        <end position="643"/>
    </location>
</feature>
<dbReference type="GO" id="GO:0032456">
    <property type="term" value="P:endocytic recycling"/>
    <property type="evidence" value="ECO:0007669"/>
    <property type="project" value="TreeGrafter"/>
</dbReference>
<dbReference type="InterPro" id="IPR002014">
    <property type="entry name" value="VHS_dom"/>
</dbReference>
<feature type="compositionally biased region" description="Pro residues" evidence="10">
    <location>
        <begin position="656"/>
        <end position="670"/>
    </location>
</feature>
<dbReference type="AlphaFoldDB" id="A0A8X6I383"/>
<protein>
    <recommendedName>
        <fullName evidence="2">Hepatocyte growth factor-regulated tyrosine kinase substrate</fullName>
    </recommendedName>
</protein>
<comment type="caution">
    <text evidence="14">The sequence shown here is derived from an EMBL/GenBank/DDBJ whole genome shotgun (WGS) entry which is preliminary data.</text>
</comment>
<evidence type="ECO:0000313" key="15">
    <source>
        <dbReference type="Proteomes" id="UP000887013"/>
    </source>
</evidence>
<dbReference type="Proteomes" id="UP000887013">
    <property type="component" value="Unassembled WGS sequence"/>
</dbReference>
<evidence type="ECO:0000256" key="3">
    <source>
        <dbReference type="ARBA" id="ARBA00022490"/>
    </source>
</evidence>
<evidence type="ECO:0000256" key="8">
    <source>
        <dbReference type="PROSITE-ProRule" id="PRU00091"/>
    </source>
</evidence>
<dbReference type="Pfam" id="PF01363">
    <property type="entry name" value="FYVE"/>
    <property type="match status" value="1"/>
</dbReference>
<keyword evidence="14" id="KW-0808">Transferase</keyword>
<feature type="coiled-coil region" evidence="9">
    <location>
        <begin position="468"/>
        <end position="561"/>
    </location>
</feature>
<dbReference type="OrthoDB" id="957735at2759"/>
<dbReference type="CDD" id="cd15720">
    <property type="entry name" value="FYVE_Hrs"/>
    <property type="match status" value="1"/>
</dbReference>